<reference evidence="2 3" key="1">
    <citation type="submission" date="2018-06" db="EMBL/GenBank/DDBJ databases">
        <title>Genomic Encyclopedia of Archaeal and Bacterial Type Strains, Phase II (KMG-II): from individual species to whole genera.</title>
        <authorList>
            <person name="Goeker M."/>
        </authorList>
    </citation>
    <scope>NUCLEOTIDE SEQUENCE [LARGE SCALE GENOMIC DNA]</scope>
    <source>
        <strain evidence="2 3">DSM 29821</strain>
    </source>
</reference>
<protein>
    <recommendedName>
        <fullName evidence="4">Cytochrome c oxidase subunit IIa family protein</fullName>
    </recommendedName>
</protein>
<dbReference type="AlphaFoldDB" id="A0A327VUI4"/>
<feature type="transmembrane region" description="Helical" evidence="1">
    <location>
        <begin position="15"/>
        <end position="37"/>
    </location>
</feature>
<keyword evidence="1" id="KW-0812">Transmembrane</keyword>
<gene>
    <name evidence="2" type="ORF">CLV59_107376</name>
</gene>
<dbReference type="Proteomes" id="UP000249819">
    <property type="component" value="Unassembled WGS sequence"/>
</dbReference>
<evidence type="ECO:0000313" key="3">
    <source>
        <dbReference type="Proteomes" id="UP000249819"/>
    </source>
</evidence>
<evidence type="ECO:0008006" key="4">
    <source>
        <dbReference type="Google" id="ProtNLM"/>
    </source>
</evidence>
<proteinExistence type="predicted"/>
<organism evidence="2 3">
    <name type="scientific">Chitinophaga dinghuensis</name>
    <dbReference type="NCBI Taxonomy" id="1539050"/>
    <lineage>
        <taxon>Bacteria</taxon>
        <taxon>Pseudomonadati</taxon>
        <taxon>Bacteroidota</taxon>
        <taxon>Chitinophagia</taxon>
        <taxon>Chitinophagales</taxon>
        <taxon>Chitinophagaceae</taxon>
        <taxon>Chitinophaga</taxon>
    </lineage>
</organism>
<keyword evidence="1" id="KW-1133">Transmembrane helix</keyword>
<keyword evidence="3" id="KW-1185">Reference proteome</keyword>
<keyword evidence="1" id="KW-0472">Membrane</keyword>
<sequence>MQSPENSEKFVPKGAVAFFIFLIVLGIILWFSTYFIMLSRI</sequence>
<evidence type="ECO:0000256" key="1">
    <source>
        <dbReference type="SAM" id="Phobius"/>
    </source>
</evidence>
<name>A0A327VUI4_9BACT</name>
<dbReference type="EMBL" id="QLMA01000007">
    <property type="protein sequence ID" value="RAJ77608.1"/>
    <property type="molecule type" value="Genomic_DNA"/>
</dbReference>
<evidence type="ECO:0000313" key="2">
    <source>
        <dbReference type="EMBL" id="RAJ77608.1"/>
    </source>
</evidence>
<dbReference type="RefSeq" id="WP_262511909.1">
    <property type="nucleotide sequence ID" value="NZ_QLMA01000007.1"/>
</dbReference>
<accession>A0A327VUI4</accession>
<comment type="caution">
    <text evidence="2">The sequence shown here is derived from an EMBL/GenBank/DDBJ whole genome shotgun (WGS) entry which is preliminary data.</text>
</comment>